<dbReference type="InterPro" id="IPR029050">
    <property type="entry name" value="Immunoprotect_excell_Ig-like"/>
</dbReference>
<sequence length="214" mass="22290">MSTNPSPNHPYGSRPSAGHADVFSAGDDPPPPQPKTKNWLWVLLGVVVLLIGGGVTAVADFGGNDSGTASSSRDGDSDDENLTFLGMFDGDLVAAAGEPVTSDGMTITTSSLFSTSDYGAAYLCTTVTIRNDGSMRRTVNVSDWMLQDPNGAKFSPSFGGVANKLNSGPVAPGGTVSGDMCFPNPPRSSTGQYVVLYDVPFIFTAARVGWVDQR</sequence>
<evidence type="ECO:0000313" key="5">
    <source>
        <dbReference type="EMBL" id="RKR93660.1"/>
    </source>
</evidence>
<name>A0A495JXI2_WILMA</name>
<dbReference type="InterPro" id="IPR029051">
    <property type="entry name" value="DUF4352"/>
</dbReference>
<feature type="region of interest" description="Disordered" evidence="2">
    <location>
        <begin position="1"/>
        <end position="34"/>
    </location>
</feature>
<reference evidence="5 6" key="1">
    <citation type="submission" date="2018-10" db="EMBL/GenBank/DDBJ databases">
        <title>Sequencing the genomes of 1000 actinobacteria strains.</title>
        <authorList>
            <person name="Klenk H.-P."/>
        </authorList>
    </citation>
    <scope>NUCLEOTIDE SEQUENCE [LARGE SCALE GENOMIC DNA]</scope>
    <source>
        <strain evidence="5 6">DSM 44343</strain>
    </source>
</reference>
<feature type="transmembrane region" description="Helical" evidence="3">
    <location>
        <begin position="39"/>
        <end position="63"/>
    </location>
</feature>
<keyword evidence="3" id="KW-0472">Membrane</keyword>
<feature type="domain" description="DUF4352" evidence="4">
    <location>
        <begin position="110"/>
        <end position="194"/>
    </location>
</feature>
<keyword evidence="3" id="KW-1133">Transmembrane helix</keyword>
<comment type="caution">
    <text evidence="5">The sequence shown here is derived from an EMBL/GenBank/DDBJ whole genome shotgun (WGS) entry which is preliminary data.</text>
</comment>
<evidence type="ECO:0000313" key="6">
    <source>
        <dbReference type="Proteomes" id="UP000274762"/>
    </source>
</evidence>
<accession>A0A495JXI2</accession>
<proteinExistence type="predicted"/>
<dbReference type="Pfam" id="PF11611">
    <property type="entry name" value="DUF4352"/>
    <property type="match status" value="1"/>
</dbReference>
<dbReference type="Gene3D" id="2.60.40.1240">
    <property type="match status" value="1"/>
</dbReference>
<keyword evidence="3" id="KW-0812">Transmembrane</keyword>
<evidence type="ECO:0000259" key="4">
    <source>
        <dbReference type="Pfam" id="PF11611"/>
    </source>
</evidence>
<dbReference type="EMBL" id="RBKV01000001">
    <property type="protein sequence ID" value="RKR93660.1"/>
    <property type="molecule type" value="Genomic_DNA"/>
</dbReference>
<dbReference type="Proteomes" id="UP000274762">
    <property type="component" value="Unassembled WGS sequence"/>
</dbReference>
<protein>
    <submittedName>
        <fullName evidence="5">Uncharacterized protein DUF4352</fullName>
    </submittedName>
</protein>
<dbReference type="RefSeq" id="WP_147431360.1">
    <property type="nucleotide sequence ID" value="NZ_CBCRXS010000001.1"/>
</dbReference>
<keyword evidence="1" id="KW-0732">Signal</keyword>
<organism evidence="5 6">
    <name type="scientific">Williamsia marianensis</name>
    <dbReference type="NCBI Taxonomy" id="85044"/>
    <lineage>
        <taxon>Bacteria</taxon>
        <taxon>Bacillati</taxon>
        <taxon>Actinomycetota</taxon>
        <taxon>Actinomycetes</taxon>
        <taxon>Mycobacteriales</taxon>
        <taxon>Nocardiaceae</taxon>
        <taxon>Williamsia</taxon>
    </lineage>
</organism>
<dbReference type="AlphaFoldDB" id="A0A495JXI2"/>
<gene>
    <name evidence="5" type="ORF">DFJ75_0444</name>
</gene>
<evidence type="ECO:0000256" key="3">
    <source>
        <dbReference type="SAM" id="Phobius"/>
    </source>
</evidence>
<evidence type="ECO:0000256" key="1">
    <source>
        <dbReference type="ARBA" id="ARBA00022729"/>
    </source>
</evidence>
<dbReference type="OrthoDB" id="4424606at2"/>
<evidence type="ECO:0000256" key="2">
    <source>
        <dbReference type="SAM" id="MobiDB-lite"/>
    </source>
</evidence>